<keyword evidence="3" id="KW-1185">Reference proteome</keyword>
<evidence type="ECO:0000313" key="3">
    <source>
        <dbReference type="Proteomes" id="UP001605036"/>
    </source>
</evidence>
<evidence type="ECO:0000313" key="2">
    <source>
        <dbReference type="EMBL" id="KAL2643327.1"/>
    </source>
</evidence>
<name>A0ABD1Z9F6_9MARC</name>
<evidence type="ECO:0000256" key="1">
    <source>
        <dbReference type="SAM" id="MobiDB-lite"/>
    </source>
</evidence>
<proteinExistence type="predicted"/>
<reference evidence="2 3" key="1">
    <citation type="submission" date="2024-09" db="EMBL/GenBank/DDBJ databases">
        <title>Chromosome-scale assembly of Riccia fluitans.</title>
        <authorList>
            <person name="Paukszto L."/>
            <person name="Sawicki J."/>
            <person name="Karawczyk K."/>
            <person name="Piernik-Szablinska J."/>
            <person name="Szczecinska M."/>
            <person name="Mazdziarz M."/>
        </authorList>
    </citation>
    <scope>NUCLEOTIDE SEQUENCE [LARGE SCALE GENOMIC DNA]</scope>
    <source>
        <strain evidence="2">Rf_01</strain>
        <tissue evidence="2">Aerial parts of the thallus</tissue>
    </source>
</reference>
<protein>
    <submittedName>
        <fullName evidence="2">Uncharacterized protein</fullName>
    </submittedName>
</protein>
<comment type="caution">
    <text evidence="2">The sequence shown here is derived from an EMBL/GenBank/DDBJ whole genome shotgun (WGS) entry which is preliminary data.</text>
</comment>
<sequence>MSTPTRQRYVDTLQLWAFHQNPGKREEEEAAGGNVVQRSYEVQRNPLRGEKKLDKNESGCLEGHGSKRSITPHDLNLATP</sequence>
<organism evidence="2 3">
    <name type="scientific">Riccia fluitans</name>
    <dbReference type="NCBI Taxonomy" id="41844"/>
    <lineage>
        <taxon>Eukaryota</taxon>
        <taxon>Viridiplantae</taxon>
        <taxon>Streptophyta</taxon>
        <taxon>Embryophyta</taxon>
        <taxon>Marchantiophyta</taxon>
        <taxon>Marchantiopsida</taxon>
        <taxon>Marchantiidae</taxon>
        <taxon>Marchantiales</taxon>
        <taxon>Ricciaceae</taxon>
        <taxon>Riccia</taxon>
    </lineage>
</organism>
<dbReference type="EMBL" id="JBHFFA010000002">
    <property type="protein sequence ID" value="KAL2643327.1"/>
    <property type="molecule type" value="Genomic_DNA"/>
</dbReference>
<gene>
    <name evidence="2" type="ORF">R1flu_010914</name>
</gene>
<accession>A0ABD1Z9F6</accession>
<feature type="compositionally biased region" description="Basic and acidic residues" evidence="1">
    <location>
        <begin position="47"/>
        <end position="57"/>
    </location>
</feature>
<dbReference type="AlphaFoldDB" id="A0ABD1Z9F6"/>
<dbReference type="Proteomes" id="UP001605036">
    <property type="component" value="Unassembled WGS sequence"/>
</dbReference>
<feature type="region of interest" description="Disordered" evidence="1">
    <location>
        <begin position="21"/>
        <end position="80"/>
    </location>
</feature>